<organism evidence="3 4">
    <name type="scientific">Novipirellula rosea</name>
    <dbReference type="NCBI Taxonomy" id="1031540"/>
    <lineage>
        <taxon>Bacteria</taxon>
        <taxon>Pseudomonadati</taxon>
        <taxon>Planctomycetota</taxon>
        <taxon>Planctomycetia</taxon>
        <taxon>Pirellulales</taxon>
        <taxon>Pirellulaceae</taxon>
        <taxon>Novipirellula</taxon>
    </lineage>
</organism>
<reference evidence="4" key="1">
    <citation type="journal article" date="2019" name="Int. J. Syst. Evol. Microbiol.">
        <title>The Global Catalogue of Microorganisms (GCM) 10K type strain sequencing project: providing services to taxonomists for standard genome sequencing and annotation.</title>
        <authorList>
            <consortium name="The Broad Institute Genomics Platform"/>
            <consortium name="The Broad Institute Genome Sequencing Center for Infectious Disease"/>
            <person name="Wu L."/>
            <person name="Ma J."/>
        </authorList>
    </citation>
    <scope>NUCLEOTIDE SEQUENCE [LARGE SCALE GENOMIC DNA]</scope>
    <source>
        <strain evidence="4">JCM 17759</strain>
    </source>
</reference>
<keyword evidence="1" id="KW-0812">Transmembrane</keyword>
<proteinExistence type="predicted"/>
<dbReference type="Proteomes" id="UP001500840">
    <property type="component" value="Unassembled WGS sequence"/>
</dbReference>
<dbReference type="PANTHER" id="PTHR30093">
    <property type="entry name" value="GENERAL SECRETION PATHWAY PROTEIN G"/>
    <property type="match status" value="1"/>
</dbReference>
<feature type="domain" description="DUF1559" evidence="2">
    <location>
        <begin position="46"/>
        <end position="133"/>
    </location>
</feature>
<dbReference type="Gene3D" id="3.30.700.10">
    <property type="entry name" value="Glycoprotein, Type 4 Pilin"/>
    <property type="match status" value="1"/>
</dbReference>
<dbReference type="InterPro" id="IPR045584">
    <property type="entry name" value="Pilin-like"/>
</dbReference>
<sequence length="173" mass="18771">MPDYSVCLSSFTPTSYTKRSAFTLVGLLVVVVIIGVLVAGLLLAVQAAREPARRMSCSNHSKQIGLGHHNDAFEFKAQFPNAGSSGIGDINDYSSMAKILPFLQQQNLIELIDFEKQIGHPNTDELPADLHEAAGTASLLQHHCLDRETLHALWLRAGCEVDGAFLSRSSVIV</sequence>
<feature type="transmembrane region" description="Helical" evidence="1">
    <location>
        <begin position="20"/>
        <end position="45"/>
    </location>
</feature>
<protein>
    <recommendedName>
        <fullName evidence="2">DUF1559 domain-containing protein</fullName>
    </recommendedName>
</protein>
<comment type="caution">
    <text evidence="3">The sequence shown here is derived from an EMBL/GenBank/DDBJ whole genome shotgun (WGS) entry which is preliminary data.</text>
</comment>
<keyword evidence="1" id="KW-0472">Membrane</keyword>
<gene>
    <name evidence="3" type="ORF">GCM10023156_28570</name>
</gene>
<dbReference type="InterPro" id="IPR012902">
    <property type="entry name" value="N_methyl_site"/>
</dbReference>
<dbReference type="RefSeq" id="WP_345323036.1">
    <property type="nucleotide sequence ID" value="NZ_BAABGA010000035.1"/>
</dbReference>
<name>A0ABP8MUP4_9BACT</name>
<dbReference type="EMBL" id="BAABGA010000035">
    <property type="protein sequence ID" value="GAA4455103.1"/>
    <property type="molecule type" value="Genomic_DNA"/>
</dbReference>
<evidence type="ECO:0000313" key="3">
    <source>
        <dbReference type="EMBL" id="GAA4455103.1"/>
    </source>
</evidence>
<keyword evidence="1" id="KW-1133">Transmembrane helix</keyword>
<dbReference type="InterPro" id="IPR011453">
    <property type="entry name" value="DUF1559"/>
</dbReference>
<evidence type="ECO:0000259" key="2">
    <source>
        <dbReference type="Pfam" id="PF07596"/>
    </source>
</evidence>
<dbReference type="Pfam" id="PF07596">
    <property type="entry name" value="SBP_bac_10"/>
    <property type="match status" value="1"/>
</dbReference>
<keyword evidence="4" id="KW-1185">Reference proteome</keyword>
<dbReference type="PANTHER" id="PTHR30093:SF2">
    <property type="entry name" value="TYPE II SECRETION SYSTEM PROTEIN H"/>
    <property type="match status" value="1"/>
</dbReference>
<evidence type="ECO:0000313" key="4">
    <source>
        <dbReference type="Proteomes" id="UP001500840"/>
    </source>
</evidence>
<evidence type="ECO:0000256" key="1">
    <source>
        <dbReference type="SAM" id="Phobius"/>
    </source>
</evidence>
<accession>A0ABP8MUP4</accession>
<dbReference type="SUPFAM" id="SSF54523">
    <property type="entry name" value="Pili subunits"/>
    <property type="match status" value="1"/>
</dbReference>
<dbReference type="Pfam" id="PF07963">
    <property type="entry name" value="N_methyl"/>
    <property type="match status" value="1"/>
</dbReference>